<name>A0AC60QT46_IXOPE</name>
<comment type="caution">
    <text evidence="1">The sequence shown here is derived from an EMBL/GenBank/DDBJ whole genome shotgun (WGS) entry which is preliminary data.</text>
</comment>
<gene>
    <name evidence="1" type="ORF">HPB47_016958</name>
</gene>
<reference evidence="1 2" key="1">
    <citation type="journal article" date="2020" name="Cell">
        <title>Large-Scale Comparative Analyses of Tick Genomes Elucidate Their Genetic Diversity and Vector Capacities.</title>
        <authorList>
            <consortium name="Tick Genome and Microbiome Consortium (TIGMIC)"/>
            <person name="Jia N."/>
            <person name="Wang J."/>
            <person name="Shi W."/>
            <person name="Du L."/>
            <person name="Sun Y."/>
            <person name="Zhan W."/>
            <person name="Jiang J.F."/>
            <person name="Wang Q."/>
            <person name="Zhang B."/>
            <person name="Ji P."/>
            <person name="Bell-Sakyi L."/>
            <person name="Cui X.M."/>
            <person name="Yuan T.T."/>
            <person name="Jiang B.G."/>
            <person name="Yang W.F."/>
            <person name="Lam T.T."/>
            <person name="Chang Q.C."/>
            <person name="Ding S.J."/>
            <person name="Wang X.J."/>
            <person name="Zhu J.G."/>
            <person name="Ruan X.D."/>
            <person name="Zhao L."/>
            <person name="Wei J.T."/>
            <person name="Ye R.Z."/>
            <person name="Que T.C."/>
            <person name="Du C.H."/>
            <person name="Zhou Y.H."/>
            <person name="Cheng J.X."/>
            <person name="Dai P.F."/>
            <person name="Guo W.B."/>
            <person name="Han X.H."/>
            <person name="Huang E.J."/>
            <person name="Li L.F."/>
            <person name="Wei W."/>
            <person name="Gao Y.C."/>
            <person name="Liu J.Z."/>
            <person name="Shao H.Z."/>
            <person name="Wang X."/>
            <person name="Wang C.C."/>
            <person name="Yang T.C."/>
            <person name="Huo Q.B."/>
            <person name="Li W."/>
            <person name="Chen H.Y."/>
            <person name="Chen S.E."/>
            <person name="Zhou L.G."/>
            <person name="Ni X.B."/>
            <person name="Tian J.H."/>
            <person name="Sheng Y."/>
            <person name="Liu T."/>
            <person name="Pan Y.S."/>
            <person name="Xia L.Y."/>
            <person name="Li J."/>
            <person name="Zhao F."/>
            <person name="Cao W.C."/>
        </authorList>
    </citation>
    <scope>NUCLEOTIDE SEQUENCE [LARGE SCALE GENOMIC DNA]</scope>
    <source>
        <strain evidence="1">Iper-2018</strain>
    </source>
</reference>
<dbReference type="Proteomes" id="UP000805193">
    <property type="component" value="Unassembled WGS sequence"/>
</dbReference>
<dbReference type="EMBL" id="JABSTQ010005776">
    <property type="protein sequence ID" value="KAG0438565.1"/>
    <property type="molecule type" value="Genomic_DNA"/>
</dbReference>
<evidence type="ECO:0000313" key="2">
    <source>
        <dbReference type="Proteomes" id="UP000805193"/>
    </source>
</evidence>
<protein>
    <submittedName>
        <fullName evidence="1">Uncharacterized protein</fullName>
    </submittedName>
</protein>
<sequence length="403" mass="45290">MTTLLTPFSRELQELEAGFPCIRDGKTVNIRVFAVVYSVDAVARSAVKNCKQFNGVLGCGWCYHKGGGGRSENAHVIEAVEGTPGTPVHGVKGPSIIMTIPRFNPIDGFIPDYQHCVCLGVMRQLLKLWLVTENHNQPWYAGTKLVTMNAILQGILPPPEVTRTPRRFEDRAFWKASEFRMLLLFYGCVVLKPVLLPPYFQHFILLTYGTYLLLKQSVSTSDICEARVLLSKFMLQMGRLYGAEHMSYNVHQLLHLADAVASWRPLRANSCFPFEGRNAVLLSYFSGTQCVGQQIARTFLQWQQLAPLITRMSLPQAVVFFEGMMGRKSIGRTGTLIIGDVVVYTRHNTSAQNVRFEVAVERALDAPPSSLTYYHRFQCNGIVWNSESYPMPKRANCVAQLSD</sequence>
<proteinExistence type="predicted"/>
<evidence type="ECO:0000313" key="1">
    <source>
        <dbReference type="EMBL" id="KAG0438565.1"/>
    </source>
</evidence>
<organism evidence="1 2">
    <name type="scientific">Ixodes persulcatus</name>
    <name type="common">Taiga tick</name>
    <dbReference type="NCBI Taxonomy" id="34615"/>
    <lineage>
        <taxon>Eukaryota</taxon>
        <taxon>Metazoa</taxon>
        <taxon>Ecdysozoa</taxon>
        <taxon>Arthropoda</taxon>
        <taxon>Chelicerata</taxon>
        <taxon>Arachnida</taxon>
        <taxon>Acari</taxon>
        <taxon>Parasitiformes</taxon>
        <taxon>Ixodida</taxon>
        <taxon>Ixodoidea</taxon>
        <taxon>Ixodidae</taxon>
        <taxon>Ixodinae</taxon>
        <taxon>Ixodes</taxon>
    </lineage>
</organism>
<accession>A0AC60QT46</accession>
<keyword evidence="2" id="KW-1185">Reference proteome</keyword>